<dbReference type="Proteomes" id="UP000790709">
    <property type="component" value="Unassembled WGS sequence"/>
</dbReference>
<sequence length="337" mass="37284">MSSLVDSEFLMLNSYYIGNNFNTILYGVELVLYFQTMQVLLKSKATQRKIPAKFFMIFSTTLLFLITIFVVTQMVLGEEMWIINANYPGGQAAYYEARSAVWCQTVGAVAPIILQLMSDGLLVYRCFIVWADYRVIIFPCILWLATLVFGIIDAALSGAPSGDFWEGFAAQMGVTYYALSIGLNIVVTSIICGRILYQGRRIRQQFGPAMSRTYFSAASIIIESALPYTISGIALVITFAISSGICILFQEIYVMFTCVSPQMLILRVAMGRAWVKTTATQAEREAVTSIAFAGPSHGISESRAPQNRPSVTVHLPDLESLDRSSEAAESKEETSQV</sequence>
<name>A0ACB8BPC2_9AGAM</name>
<protein>
    <submittedName>
        <fullName evidence="1">Uncharacterized protein</fullName>
    </submittedName>
</protein>
<dbReference type="EMBL" id="MU266374">
    <property type="protein sequence ID" value="KAH7926990.1"/>
    <property type="molecule type" value="Genomic_DNA"/>
</dbReference>
<proteinExistence type="predicted"/>
<evidence type="ECO:0000313" key="2">
    <source>
        <dbReference type="Proteomes" id="UP000790709"/>
    </source>
</evidence>
<accession>A0ACB8BPC2</accession>
<gene>
    <name evidence="1" type="ORF">BV22DRAFT_1032333</name>
</gene>
<organism evidence="1 2">
    <name type="scientific">Leucogyrophana mollusca</name>
    <dbReference type="NCBI Taxonomy" id="85980"/>
    <lineage>
        <taxon>Eukaryota</taxon>
        <taxon>Fungi</taxon>
        <taxon>Dikarya</taxon>
        <taxon>Basidiomycota</taxon>
        <taxon>Agaricomycotina</taxon>
        <taxon>Agaricomycetes</taxon>
        <taxon>Agaricomycetidae</taxon>
        <taxon>Boletales</taxon>
        <taxon>Boletales incertae sedis</taxon>
        <taxon>Leucogyrophana</taxon>
    </lineage>
</organism>
<keyword evidence="2" id="KW-1185">Reference proteome</keyword>
<comment type="caution">
    <text evidence="1">The sequence shown here is derived from an EMBL/GenBank/DDBJ whole genome shotgun (WGS) entry which is preliminary data.</text>
</comment>
<evidence type="ECO:0000313" key="1">
    <source>
        <dbReference type="EMBL" id="KAH7926990.1"/>
    </source>
</evidence>
<reference evidence="1" key="1">
    <citation type="journal article" date="2021" name="New Phytol.">
        <title>Evolutionary innovations through gain and loss of genes in the ectomycorrhizal Boletales.</title>
        <authorList>
            <person name="Wu G."/>
            <person name="Miyauchi S."/>
            <person name="Morin E."/>
            <person name="Kuo A."/>
            <person name="Drula E."/>
            <person name="Varga T."/>
            <person name="Kohler A."/>
            <person name="Feng B."/>
            <person name="Cao Y."/>
            <person name="Lipzen A."/>
            <person name="Daum C."/>
            <person name="Hundley H."/>
            <person name="Pangilinan J."/>
            <person name="Johnson J."/>
            <person name="Barry K."/>
            <person name="LaButti K."/>
            <person name="Ng V."/>
            <person name="Ahrendt S."/>
            <person name="Min B."/>
            <person name="Choi I.G."/>
            <person name="Park H."/>
            <person name="Plett J.M."/>
            <person name="Magnuson J."/>
            <person name="Spatafora J.W."/>
            <person name="Nagy L.G."/>
            <person name="Henrissat B."/>
            <person name="Grigoriev I.V."/>
            <person name="Yang Z.L."/>
            <person name="Xu J."/>
            <person name="Martin F.M."/>
        </authorList>
    </citation>
    <scope>NUCLEOTIDE SEQUENCE</scope>
    <source>
        <strain evidence="1">KUC20120723A-06</strain>
    </source>
</reference>